<evidence type="ECO:0000256" key="5">
    <source>
        <dbReference type="ARBA" id="ARBA00023136"/>
    </source>
</evidence>
<comment type="subcellular location">
    <subcellularLocation>
        <location evidence="1">Membrane</location>
        <topology evidence="1">Multi-pass membrane protein</topology>
    </subcellularLocation>
</comment>
<keyword evidence="4" id="KW-1133">Transmembrane helix</keyword>
<keyword evidence="5" id="KW-0472">Membrane</keyword>
<gene>
    <name evidence="6" type="primary">Vigan.08G035500</name>
    <name evidence="6" type="ORF">VIGAN_08035500</name>
</gene>
<proteinExistence type="predicted"/>
<organism evidence="6 7">
    <name type="scientific">Vigna angularis var. angularis</name>
    <dbReference type="NCBI Taxonomy" id="157739"/>
    <lineage>
        <taxon>Eukaryota</taxon>
        <taxon>Viridiplantae</taxon>
        <taxon>Streptophyta</taxon>
        <taxon>Embryophyta</taxon>
        <taxon>Tracheophyta</taxon>
        <taxon>Spermatophyta</taxon>
        <taxon>Magnoliopsida</taxon>
        <taxon>eudicotyledons</taxon>
        <taxon>Gunneridae</taxon>
        <taxon>Pentapetalae</taxon>
        <taxon>rosids</taxon>
        <taxon>fabids</taxon>
        <taxon>Fabales</taxon>
        <taxon>Fabaceae</taxon>
        <taxon>Papilionoideae</taxon>
        <taxon>50 kb inversion clade</taxon>
        <taxon>NPAAA clade</taxon>
        <taxon>indigoferoid/millettioid clade</taxon>
        <taxon>Phaseoleae</taxon>
        <taxon>Vigna</taxon>
    </lineage>
</organism>
<sequence>MLVALSMAEICSSYPTIGGLYYWSAKLAGPRWAPFASWITGWFNIIGQWAGTTSVDFSLAQLIQVIILLSTGGKNGGGHEASKYVVIAFSWGNIAPPRHDKQSSCLSDIILSTVGCYLEYFWYEKSNLINFSS</sequence>
<dbReference type="GO" id="GO:0015180">
    <property type="term" value="F:L-alanine transmembrane transporter activity"/>
    <property type="evidence" value="ECO:0007669"/>
    <property type="project" value="TreeGrafter"/>
</dbReference>
<evidence type="ECO:0000256" key="4">
    <source>
        <dbReference type="ARBA" id="ARBA00022989"/>
    </source>
</evidence>
<dbReference type="Gene3D" id="1.20.1740.10">
    <property type="entry name" value="Amino acid/polyamine transporter I"/>
    <property type="match status" value="1"/>
</dbReference>
<dbReference type="GO" id="GO:0005313">
    <property type="term" value="F:L-glutamate transmembrane transporter activity"/>
    <property type="evidence" value="ECO:0007669"/>
    <property type="project" value="TreeGrafter"/>
</dbReference>
<dbReference type="GO" id="GO:0016020">
    <property type="term" value="C:membrane"/>
    <property type="evidence" value="ECO:0007669"/>
    <property type="project" value="UniProtKB-SubCell"/>
</dbReference>
<evidence type="ECO:0000256" key="3">
    <source>
        <dbReference type="ARBA" id="ARBA00022692"/>
    </source>
</evidence>
<keyword evidence="7" id="KW-1185">Reference proteome</keyword>
<evidence type="ECO:0000256" key="2">
    <source>
        <dbReference type="ARBA" id="ARBA00022448"/>
    </source>
</evidence>
<dbReference type="InterPro" id="IPR002293">
    <property type="entry name" value="AA/rel_permease1"/>
</dbReference>
<keyword evidence="3" id="KW-0812">Transmembrane</keyword>
<dbReference type="Pfam" id="PF13520">
    <property type="entry name" value="AA_permease_2"/>
    <property type="match status" value="1"/>
</dbReference>
<evidence type="ECO:0000313" key="7">
    <source>
        <dbReference type="Proteomes" id="UP000291084"/>
    </source>
</evidence>
<evidence type="ECO:0000313" key="6">
    <source>
        <dbReference type="EMBL" id="BAT93817.1"/>
    </source>
</evidence>
<dbReference type="OrthoDB" id="3257095at2759"/>
<dbReference type="EMBL" id="AP015041">
    <property type="protein sequence ID" value="BAT93817.1"/>
    <property type="molecule type" value="Genomic_DNA"/>
</dbReference>
<reference evidence="6 7" key="1">
    <citation type="journal article" date="2015" name="Sci. Rep.">
        <title>The power of single molecule real-time sequencing technology in the de novo assembly of a eukaryotic genome.</title>
        <authorList>
            <person name="Sakai H."/>
            <person name="Naito K."/>
            <person name="Ogiso-Tanaka E."/>
            <person name="Takahashi Y."/>
            <person name="Iseki K."/>
            <person name="Muto C."/>
            <person name="Satou K."/>
            <person name="Teruya K."/>
            <person name="Shiroma A."/>
            <person name="Shimoji M."/>
            <person name="Hirano T."/>
            <person name="Itoh T."/>
            <person name="Kaga A."/>
            <person name="Tomooka N."/>
        </authorList>
    </citation>
    <scope>NUCLEOTIDE SEQUENCE [LARGE SCALE GENOMIC DNA]</scope>
    <source>
        <strain evidence="7">cv. Shumari</strain>
    </source>
</reference>
<dbReference type="AlphaFoldDB" id="A0A0S3SLW2"/>
<evidence type="ECO:0000256" key="1">
    <source>
        <dbReference type="ARBA" id="ARBA00004141"/>
    </source>
</evidence>
<protein>
    <recommendedName>
        <fullName evidence="8">Amino acid permease/ SLC12A domain-containing protein</fullName>
    </recommendedName>
</protein>
<dbReference type="PANTHER" id="PTHR45649:SF37">
    <property type="entry name" value="AMINO-ACID PERMEASE BAT1-LIKE PROTEIN"/>
    <property type="match status" value="1"/>
</dbReference>
<dbReference type="PANTHER" id="PTHR45649">
    <property type="entry name" value="AMINO-ACID PERMEASE BAT1"/>
    <property type="match status" value="1"/>
</dbReference>
<accession>A0A0S3SLW2</accession>
<name>A0A0S3SLW2_PHAAN</name>
<dbReference type="GO" id="GO:0015185">
    <property type="term" value="F:gamma-aminobutyric acid transmembrane transporter activity"/>
    <property type="evidence" value="ECO:0007669"/>
    <property type="project" value="TreeGrafter"/>
</dbReference>
<keyword evidence="2" id="KW-0813">Transport</keyword>
<dbReference type="Proteomes" id="UP000291084">
    <property type="component" value="Chromosome 8"/>
</dbReference>
<evidence type="ECO:0008006" key="8">
    <source>
        <dbReference type="Google" id="ProtNLM"/>
    </source>
</evidence>
<dbReference type="GO" id="GO:0015189">
    <property type="term" value="F:L-lysine transmembrane transporter activity"/>
    <property type="evidence" value="ECO:0007669"/>
    <property type="project" value="TreeGrafter"/>
</dbReference>